<organism evidence="2 3">
    <name type="scientific">Nonomuraea longicatena</name>
    <dbReference type="NCBI Taxonomy" id="83682"/>
    <lineage>
        <taxon>Bacteria</taxon>
        <taxon>Bacillati</taxon>
        <taxon>Actinomycetota</taxon>
        <taxon>Actinomycetes</taxon>
        <taxon>Streptosporangiales</taxon>
        <taxon>Streptosporangiaceae</taxon>
        <taxon>Nonomuraea</taxon>
    </lineage>
</organism>
<comment type="caution">
    <text evidence="2">The sequence shown here is derived from an EMBL/GenBank/DDBJ whole genome shotgun (WGS) entry which is preliminary data.</text>
</comment>
<name>A0ABN1Q5Z3_9ACTN</name>
<dbReference type="EMBL" id="BAAAHQ010000023">
    <property type="protein sequence ID" value="GAA0937712.1"/>
    <property type="molecule type" value="Genomic_DNA"/>
</dbReference>
<dbReference type="Gene3D" id="2.60.20.10">
    <property type="entry name" value="Crystallins"/>
    <property type="match status" value="1"/>
</dbReference>
<proteinExistence type="predicted"/>
<accession>A0ABN1Q5Z3</accession>
<keyword evidence="3" id="KW-1185">Reference proteome</keyword>
<protein>
    <submittedName>
        <fullName evidence="2">Uncharacterized protein</fullName>
    </submittedName>
</protein>
<dbReference type="InterPro" id="IPR011024">
    <property type="entry name" value="G_crystallin-like"/>
</dbReference>
<feature type="signal peptide" evidence="1">
    <location>
        <begin position="1"/>
        <end position="30"/>
    </location>
</feature>
<evidence type="ECO:0000313" key="3">
    <source>
        <dbReference type="Proteomes" id="UP001501578"/>
    </source>
</evidence>
<feature type="chain" id="PRO_5047163509" evidence="1">
    <location>
        <begin position="31"/>
        <end position="178"/>
    </location>
</feature>
<gene>
    <name evidence="2" type="ORF">GCM10009560_47260</name>
</gene>
<keyword evidence="1" id="KW-0732">Signal</keyword>
<evidence type="ECO:0000256" key="1">
    <source>
        <dbReference type="SAM" id="SignalP"/>
    </source>
</evidence>
<dbReference type="Proteomes" id="UP001501578">
    <property type="component" value="Unassembled WGS sequence"/>
</dbReference>
<dbReference type="SUPFAM" id="SSF49695">
    <property type="entry name" value="gamma-Crystallin-like"/>
    <property type="match status" value="1"/>
</dbReference>
<evidence type="ECO:0000313" key="2">
    <source>
        <dbReference type="EMBL" id="GAA0937712.1"/>
    </source>
</evidence>
<sequence length="178" mass="18744">MSTNSTTAKLGAVGAVIASAVLALAAPAAAADPIWSAAADPTSTETATRPHCVADTGSTSMTCFETEREADAFGDGSQIAATWQVQVILYDGSGYSGASIRLGSTGRCSPSTGDVDGFAPDLGRWGWSNRASSFLTRNNCDMKAWDLTDYRGDHFATYRDHDIELTGMNNRISSFKLS</sequence>
<reference evidence="2 3" key="1">
    <citation type="journal article" date="2019" name="Int. J. Syst. Evol. Microbiol.">
        <title>The Global Catalogue of Microorganisms (GCM) 10K type strain sequencing project: providing services to taxonomists for standard genome sequencing and annotation.</title>
        <authorList>
            <consortium name="The Broad Institute Genomics Platform"/>
            <consortium name="The Broad Institute Genome Sequencing Center for Infectious Disease"/>
            <person name="Wu L."/>
            <person name="Ma J."/>
        </authorList>
    </citation>
    <scope>NUCLEOTIDE SEQUENCE [LARGE SCALE GENOMIC DNA]</scope>
    <source>
        <strain evidence="2 3">JCM 11136</strain>
    </source>
</reference>